<comment type="cofactor">
    <cofactor evidence="1 10">
        <name>FAD</name>
        <dbReference type="ChEBI" id="CHEBI:57692"/>
    </cofactor>
</comment>
<evidence type="ECO:0000259" key="11">
    <source>
        <dbReference type="Pfam" id="PF00441"/>
    </source>
</evidence>
<dbReference type="InterPro" id="IPR013786">
    <property type="entry name" value="AcylCoA_DH/ox_N"/>
</dbReference>
<dbReference type="InterPro" id="IPR052166">
    <property type="entry name" value="Diverse_Acyl-CoA_DH"/>
</dbReference>
<accession>A0A1G5M9L6</accession>
<keyword evidence="4 10" id="KW-0274">FAD</keyword>
<keyword evidence="16" id="KW-1185">Reference proteome</keyword>
<evidence type="ECO:0000259" key="12">
    <source>
        <dbReference type="Pfam" id="PF02770"/>
    </source>
</evidence>
<dbReference type="EC" id="1.3.99.41" evidence="8"/>
<comment type="function">
    <text evidence="7">Involved in the assimilation of dimethylsulphoniopropionate (DMSP), an important compound in the fixation of carbon in marine phytoplankton, by mediating the conversion of 3-(methylthio)propanoyl-CoA (MMPA-CoA) to 3-(methylthio)acryloyl-CoA (MTA-CoA).</text>
</comment>
<dbReference type="Proteomes" id="UP000199347">
    <property type="component" value="Unassembled WGS sequence"/>
</dbReference>
<dbReference type="GO" id="GO:0016627">
    <property type="term" value="F:oxidoreductase activity, acting on the CH-CH group of donors"/>
    <property type="evidence" value="ECO:0007669"/>
    <property type="project" value="InterPro"/>
</dbReference>
<evidence type="ECO:0000256" key="5">
    <source>
        <dbReference type="ARBA" id="ARBA00023002"/>
    </source>
</evidence>
<dbReference type="PANTHER" id="PTHR42803">
    <property type="entry name" value="ACYL-COA DEHYDROGENASE"/>
    <property type="match status" value="1"/>
</dbReference>
<evidence type="ECO:0000256" key="7">
    <source>
        <dbReference type="ARBA" id="ARBA00058683"/>
    </source>
</evidence>
<dbReference type="Gene3D" id="1.10.540.10">
    <property type="entry name" value="Acyl-CoA dehydrogenase/oxidase, N-terminal domain"/>
    <property type="match status" value="1"/>
</dbReference>
<evidence type="ECO:0000313" key="16">
    <source>
        <dbReference type="Proteomes" id="UP000199347"/>
    </source>
</evidence>
<dbReference type="Pfam" id="PF02771">
    <property type="entry name" value="Acyl-CoA_dh_N"/>
    <property type="match status" value="1"/>
</dbReference>
<dbReference type="FunFam" id="2.40.110.10:FF:000031">
    <property type="entry name" value="Acyl-CoA dehydrogenase, putative"/>
    <property type="match status" value="1"/>
</dbReference>
<dbReference type="RefSeq" id="WP_092809158.1">
    <property type="nucleotide sequence ID" value="NZ_FMVW01000001.1"/>
</dbReference>
<feature type="domain" description="Acyl-CoA dehydrogenase/oxidase C-terminal" evidence="11">
    <location>
        <begin position="287"/>
        <end position="459"/>
    </location>
</feature>
<evidence type="ECO:0000259" key="13">
    <source>
        <dbReference type="Pfam" id="PF02771"/>
    </source>
</evidence>
<feature type="domain" description="Acyl-CoA dehydrogenase/oxidase N-terminal" evidence="13">
    <location>
        <begin position="37"/>
        <end position="155"/>
    </location>
</feature>
<dbReference type="Pfam" id="PF00441">
    <property type="entry name" value="Acyl-CoA_dh_1"/>
    <property type="match status" value="1"/>
</dbReference>
<dbReference type="Gene3D" id="2.40.110.10">
    <property type="entry name" value="Butyryl-CoA Dehydrogenase, subunit A, domain 2"/>
    <property type="match status" value="1"/>
</dbReference>
<evidence type="ECO:0000259" key="14">
    <source>
        <dbReference type="Pfam" id="PF12806"/>
    </source>
</evidence>
<dbReference type="InterPro" id="IPR036250">
    <property type="entry name" value="AcylCo_DH-like_C"/>
</dbReference>
<dbReference type="InterPro" id="IPR025878">
    <property type="entry name" value="Acyl-CoA_dh-like_C_dom"/>
</dbReference>
<dbReference type="InterPro" id="IPR006091">
    <property type="entry name" value="Acyl-CoA_Oxase/DH_mid-dom"/>
</dbReference>
<dbReference type="GO" id="GO:0050660">
    <property type="term" value="F:flavin adenine dinucleotide binding"/>
    <property type="evidence" value="ECO:0007669"/>
    <property type="project" value="InterPro"/>
</dbReference>
<dbReference type="SUPFAM" id="SSF56645">
    <property type="entry name" value="Acyl-CoA dehydrogenase NM domain-like"/>
    <property type="match status" value="1"/>
</dbReference>
<evidence type="ECO:0000256" key="4">
    <source>
        <dbReference type="ARBA" id="ARBA00022827"/>
    </source>
</evidence>
<organism evidence="15 16">
    <name type="scientific">Afifella marina DSM 2698</name>
    <dbReference type="NCBI Taxonomy" id="1120955"/>
    <lineage>
        <taxon>Bacteria</taxon>
        <taxon>Pseudomonadati</taxon>
        <taxon>Pseudomonadota</taxon>
        <taxon>Alphaproteobacteria</taxon>
        <taxon>Hyphomicrobiales</taxon>
        <taxon>Afifellaceae</taxon>
        <taxon>Afifella</taxon>
    </lineage>
</organism>
<dbReference type="InterPro" id="IPR009075">
    <property type="entry name" value="AcylCo_DH/oxidase_C"/>
</dbReference>
<dbReference type="InterPro" id="IPR009100">
    <property type="entry name" value="AcylCoA_DH/oxidase_NM_dom_sf"/>
</dbReference>
<sequence>MYRAPVAEIAFTLKHVIGLSPAITAGHMGELSADLLEAILEEAGRFAAEEIAPLNQVGDRRASTYADGAVTLPEGWAKTYSAWCEAGWNALSGPEEFGGQDLPVSLAVAAFDIWNSACAAFALGPTLTVGAVEALKLHATEEIKERYLARLVSGEWTGTMNLTEPQAGSDLGALRCRAERREDGTYRLFGQKIFITYGEHDMAGNIVHTVLARLPDAPAGTKGISLFLVPKYLVNEDGSLGAHNDVFCAGIEHKLGINASPTCTMLYGDGHYGDEPGAVGYLIGEENRGLACMFTMMNNARLMVGIQGVGVAERALQEATAYALERRQGRAPNAPKDGEMSPIVEHPDIRRTLLAMRGLTQASRAICYACAHAIDLADAGAPGPETNGDGTRFWNERASLLTPIAKAFSTDCGVEVASMGIQVYGGMGYIEETGAAQHLRDARIFPIYEGTNGIQAIDLLTRKLPQSDGACVRGYLDELAAIAEVARASNRDEMGKIGERLAAAITDCREASEYLLEEMAAGRMEGALCGATPYLRLFGLAAGGAYLAQGAISSDPSESEAGRLRIATARAFCERLCPQTQALLAEIKEGGQSILQVPAETLASFQ</sequence>
<evidence type="ECO:0000256" key="3">
    <source>
        <dbReference type="ARBA" id="ARBA00022630"/>
    </source>
</evidence>
<dbReference type="STRING" id="1120955.SAMN03080610_00342"/>
<dbReference type="Pfam" id="PF02770">
    <property type="entry name" value="Acyl-CoA_dh_M"/>
    <property type="match status" value="1"/>
</dbReference>
<dbReference type="SUPFAM" id="SSF47203">
    <property type="entry name" value="Acyl-CoA dehydrogenase C-terminal domain-like"/>
    <property type="match status" value="1"/>
</dbReference>
<gene>
    <name evidence="15" type="ORF">SAMN03080610_00342</name>
</gene>
<evidence type="ECO:0000313" key="15">
    <source>
        <dbReference type="EMBL" id="SCZ21897.1"/>
    </source>
</evidence>
<evidence type="ECO:0000256" key="8">
    <source>
        <dbReference type="ARBA" id="ARBA00066694"/>
    </source>
</evidence>
<evidence type="ECO:0000256" key="10">
    <source>
        <dbReference type="RuleBase" id="RU362125"/>
    </source>
</evidence>
<evidence type="ECO:0000256" key="6">
    <source>
        <dbReference type="ARBA" id="ARBA00051388"/>
    </source>
</evidence>
<dbReference type="PANTHER" id="PTHR42803:SF1">
    <property type="entry name" value="BROAD-SPECIFICITY LINEAR ACYL-COA DEHYDROGENASE FADE5"/>
    <property type="match status" value="1"/>
</dbReference>
<keyword evidence="5 10" id="KW-0560">Oxidoreductase</keyword>
<dbReference type="AlphaFoldDB" id="A0A1G5M9L6"/>
<name>A0A1G5M9L6_AFIMA</name>
<proteinExistence type="inferred from homology"/>
<dbReference type="EMBL" id="FMVW01000001">
    <property type="protein sequence ID" value="SCZ21897.1"/>
    <property type="molecule type" value="Genomic_DNA"/>
</dbReference>
<dbReference type="InterPro" id="IPR046373">
    <property type="entry name" value="Acyl-CoA_Oxase/DH_mid-dom_sf"/>
</dbReference>
<dbReference type="Gene3D" id="1.20.140.10">
    <property type="entry name" value="Butyryl-CoA Dehydrogenase, subunit A, domain 3"/>
    <property type="match status" value="1"/>
</dbReference>
<feature type="domain" description="Acetyl-CoA dehydrogenase-like C-terminal" evidence="14">
    <location>
        <begin position="482"/>
        <end position="597"/>
    </location>
</feature>
<evidence type="ECO:0000256" key="2">
    <source>
        <dbReference type="ARBA" id="ARBA00009347"/>
    </source>
</evidence>
<reference evidence="15 16" key="1">
    <citation type="submission" date="2016-10" db="EMBL/GenBank/DDBJ databases">
        <authorList>
            <person name="de Groot N.N."/>
        </authorList>
    </citation>
    <scope>NUCLEOTIDE SEQUENCE [LARGE SCALE GENOMIC DNA]</scope>
    <source>
        <strain evidence="15 16">DSM 2698</strain>
    </source>
</reference>
<evidence type="ECO:0000256" key="9">
    <source>
        <dbReference type="ARBA" id="ARBA00069043"/>
    </source>
</evidence>
<feature type="domain" description="Acyl-CoA oxidase/dehydrogenase middle" evidence="12">
    <location>
        <begin position="160"/>
        <end position="265"/>
    </location>
</feature>
<comment type="similarity">
    <text evidence="2 10">Belongs to the acyl-CoA dehydrogenase family.</text>
</comment>
<dbReference type="OrthoDB" id="9807883at2"/>
<comment type="catalytic activity">
    <reaction evidence="6">
        <text>3-(methylsulfanyl)propanoyl-CoA + oxidized [electron-transfer flavoprotein] + H(+) = 3-(methylsulfanyl)acryloyl-CoA + reduced [electron-transfer flavoprotein]</text>
        <dbReference type="Rhea" id="RHEA:52612"/>
        <dbReference type="Rhea" id="RHEA-COMP:10685"/>
        <dbReference type="Rhea" id="RHEA-COMP:10686"/>
        <dbReference type="ChEBI" id="CHEBI:15378"/>
        <dbReference type="ChEBI" id="CHEBI:57692"/>
        <dbReference type="ChEBI" id="CHEBI:58307"/>
        <dbReference type="ChEBI" id="CHEBI:82815"/>
        <dbReference type="ChEBI" id="CHEBI:84994"/>
        <dbReference type="EC" id="1.3.99.41"/>
    </reaction>
    <physiologicalReaction direction="left-to-right" evidence="6">
        <dbReference type="Rhea" id="RHEA:52613"/>
    </physiologicalReaction>
</comment>
<keyword evidence="3 10" id="KW-0285">Flavoprotein</keyword>
<dbReference type="InterPro" id="IPR037069">
    <property type="entry name" value="AcylCoA_DH/ox_N_sf"/>
</dbReference>
<protein>
    <recommendedName>
        <fullName evidence="9">3-methylmercaptopropionyl-CoA dehydrogenase</fullName>
        <ecNumber evidence="8">1.3.99.41</ecNumber>
    </recommendedName>
</protein>
<dbReference type="Pfam" id="PF12806">
    <property type="entry name" value="Acyl-CoA_dh_C"/>
    <property type="match status" value="1"/>
</dbReference>
<evidence type="ECO:0000256" key="1">
    <source>
        <dbReference type="ARBA" id="ARBA00001974"/>
    </source>
</evidence>